<reference evidence="4 5" key="1">
    <citation type="submission" date="2024-01" db="EMBL/GenBank/DDBJ databases">
        <title>Complete genome of Cladobotryum mycophilum ATHUM6906.</title>
        <authorList>
            <person name="Christinaki A.C."/>
            <person name="Myridakis A.I."/>
            <person name="Kouvelis V.N."/>
        </authorList>
    </citation>
    <scope>NUCLEOTIDE SEQUENCE [LARGE SCALE GENOMIC DNA]</scope>
    <source>
        <strain evidence="4 5">ATHUM6906</strain>
    </source>
</reference>
<gene>
    <name evidence="4" type="ORF">PT974_06384</name>
</gene>
<dbReference type="Proteomes" id="UP001338125">
    <property type="component" value="Unassembled WGS sequence"/>
</dbReference>
<evidence type="ECO:0000313" key="4">
    <source>
        <dbReference type="EMBL" id="KAK5992959.1"/>
    </source>
</evidence>
<feature type="domain" description="Aminotransferase class I/classII large" evidence="3">
    <location>
        <begin position="57"/>
        <end position="354"/>
    </location>
</feature>
<name>A0ABR0SLQ0_9HYPO</name>
<dbReference type="SUPFAM" id="SSF53383">
    <property type="entry name" value="PLP-dependent transferases"/>
    <property type="match status" value="1"/>
</dbReference>
<keyword evidence="5" id="KW-1185">Reference proteome</keyword>
<evidence type="ECO:0000313" key="5">
    <source>
        <dbReference type="Proteomes" id="UP001338125"/>
    </source>
</evidence>
<dbReference type="Pfam" id="PF00155">
    <property type="entry name" value="Aminotran_1_2"/>
    <property type="match status" value="1"/>
</dbReference>
<dbReference type="InterPro" id="IPR004839">
    <property type="entry name" value="Aminotransferase_I/II_large"/>
</dbReference>
<dbReference type="InterPro" id="IPR015421">
    <property type="entry name" value="PyrdxlP-dep_Trfase_major"/>
</dbReference>
<dbReference type="PANTHER" id="PTHR43510:SF1">
    <property type="entry name" value="AMINOTRANSFERASE FUNCTION, HYPOTHETICAL (EUROFUNG)"/>
    <property type="match status" value="1"/>
</dbReference>
<evidence type="ECO:0000259" key="3">
    <source>
        <dbReference type="Pfam" id="PF00155"/>
    </source>
</evidence>
<dbReference type="PANTHER" id="PTHR43510">
    <property type="entry name" value="AMINOTRANSFERASE FUNCTION, HYPOTHETICAL (EUROFUNG)"/>
    <property type="match status" value="1"/>
</dbReference>
<evidence type="ECO:0000256" key="1">
    <source>
        <dbReference type="ARBA" id="ARBA00007441"/>
    </source>
</evidence>
<dbReference type="InterPro" id="IPR015422">
    <property type="entry name" value="PyrdxlP-dep_Trfase_small"/>
</dbReference>
<dbReference type="CDD" id="cd00609">
    <property type="entry name" value="AAT_like"/>
    <property type="match status" value="1"/>
</dbReference>
<comment type="similarity">
    <text evidence="1">Belongs to the class-I pyridoxal-phosphate-dependent aminotransferase family.</text>
</comment>
<proteinExistence type="inferred from homology"/>
<dbReference type="InterPro" id="IPR015424">
    <property type="entry name" value="PyrdxlP-dep_Trfase"/>
</dbReference>
<protein>
    <submittedName>
        <fullName evidence="4">Capreomycidine synthase</fullName>
    </submittedName>
</protein>
<dbReference type="PROSITE" id="PS00105">
    <property type="entry name" value="AA_TRANSFER_CLASS_1"/>
    <property type="match status" value="1"/>
</dbReference>
<organism evidence="4 5">
    <name type="scientific">Cladobotryum mycophilum</name>
    <dbReference type="NCBI Taxonomy" id="491253"/>
    <lineage>
        <taxon>Eukaryota</taxon>
        <taxon>Fungi</taxon>
        <taxon>Dikarya</taxon>
        <taxon>Ascomycota</taxon>
        <taxon>Pezizomycotina</taxon>
        <taxon>Sordariomycetes</taxon>
        <taxon>Hypocreomycetidae</taxon>
        <taxon>Hypocreales</taxon>
        <taxon>Hypocreaceae</taxon>
        <taxon>Cladobotryum</taxon>
    </lineage>
</organism>
<evidence type="ECO:0000256" key="2">
    <source>
        <dbReference type="ARBA" id="ARBA00022898"/>
    </source>
</evidence>
<dbReference type="Gene3D" id="3.40.640.10">
    <property type="entry name" value="Type I PLP-dependent aspartate aminotransferase-like (Major domain)"/>
    <property type="match status" value="1"/>
</dbReference>
<sequence>MVRFDIFEVEKWMDTYENTPGIINIAETCASSISIDDLSQFSTEKLTLGPLQTSAKLTYGAIRGSSTLRERVGALINEQQPLPADNVIITQGAIGANFLTFYTLIHPGDHVICVYPTYQQLYSVPASLGAEVSLWRLRAENDFVPDINELEGLVKANTKMIVINNPNNPTGAPIPTSVLQQIVEFAKERGIMILSDEVYRPLFHDGLEKNPNVPVSAAELGYDKVIITGSMSKAYALAGIRLGWVASQDRSIIEKLAEARDYTTLSVSQLDDQVASYALSPAVVGPLLERNINLARRNASIVRAFVDKHSSVCSWQAYKAGSTAFIQFRSGGEPVDDVAFCKDVLEKTKVFLFPDRSALGRTRTLQDMFAWDMSVQPRYWSKGCRS</sequence>
<dbReference type="Gene3D" id="3.90.1150.10">
    <property type="entry name" value="Aspartate Aminotransferase, domain 1"/>
    <property type="match status" value="1"/>
</dbReference>
<dbReference type="InterPro" id="IPR004838">
    <property type="entry name" value="NHTrfase_class1_PyrdxlP-BS"/>
</dbReference>
<accession>A0ABR0SLQ0</accession>
<keyword evidence="2" id="KW-0663">Pyridoxal phosphate</keyword>
<dbReference type="EMBL" id="JAVFKD010000012">
    <property type="protein sequence ID" value="KAK5992959.1"/>
    <property type="molecule type" value="Genomic_DNA"/>
</dbReference>
<comment type="caution">
    <text evidence="4">The sequence shown here is derived from an EMBL/GenBank/DDBJ whole genome shotgun (WGS) entry which is preliminary data.</text>
</comment>